<proteinExistence type="predicted"/>
<dbReference type="Proteomes" id="UP000028780">
    <property type="component" value="Chromosome"/>
</dbReference>
<evidence type="ECO:0000313" key="1">
    <source>
        <dbReference type="EMBL" id="AIJ32800.1"/>
    </source>
</evidence>
<sequence>MDYNDPTRIPKLIDALQRAWEGQPDLSLSALLGTLRNRGAEWGTSDEEVLEILNAMEAEHPSLVRWPAELPVTVQTTAPEHRVTLSGSDVVVRPVGEGSRMPSAWKATHFRAVGPGRSLIVTDTEGIEHRLGVATLVHSLDPDEAPPLEDLGQPDVGGARWFVGFEDGSRAIVGQRITLWRPEGRRATSQELYKFARILSCEEGAEMHFAPAGGGKPVSLGRVARVVLVDL</sequence>
<dbReference type="EMBL" id="CP009211">
    <property type="protein sequence ID" value="AIJ32800.1"/>
    <property type="molecule type" value="Genomic_DNA"/>
</dbReference>
<evidence type="ECO:0000313" key="2">
    <source>
        <dbReference type="Proteomes" id="UP000028780"/>
    </source>
</evidence>
<name>A0A076NLR7_9CORY</name>
<dbReference type="KEGG" id="cii:CIMIT_01745"/>
<accession>A0A076NLR7</accession>
<protein>
    <submittedName>
        <fullName evidence="1">Uncharacterized protein</fullName>
    </submittedName>
</protein>
<keyword evidence="2" id="KW-1185">Reference proteome</keyword>
<reference evidence="1 2" key="1">
    <citation type="submission" date="2014-08" db="EMBL/GenBank/DDBJ databases">
        <title>Complete genome sequence of Corynebacterium imitans DSM 44264, isolated from a five-month-old boy with suspected pharyngeal diphtheria.</title>
        <authorList>
            <person name="Mollmann S."/>
            <person name="Albersmeier A."/>
            <person name="Ruckert C."/>
            <person name="Tauch A."/>
        </authorList>
    </citation>
    <scope>NUCLEOTIDE SEQUENCE [LARGE SCALE GENOMIC DNA]</scope>
    <source>
        <strain evidence="1 2">DSM 44264</strain>
    </source>
</reference>
<dbReference type="AlphaFoldDB" id="A0A076NLR7"/>
<gene>
    <name evidence="1" type="ORF">CIMIT_01745</name>
</gene>
<dbReference type="OrthoDB" id="4415055at2"/>
<dbReference type="STRING" id="156978.CIMIT_01745"/>
<dbReference type="eggNOG" id="ENOG5031ITU">
    <property type="taxonomic scope" value="Bacteria"/>
</dbReference>
<dbReference type="RefSeq" id="WP_038588221.1">
    <property type="nucleotide sequence ID" value="NZ_CP009211.1"/>
</dbReference>
<dbReference type="HOGENOM" id="CLU_090942_0_0_11"/>
<organism evidence="1 2">
    <name type="scientific">Corynebacterium imitans</name>
    <dbReference type="NCBI Taxonomy" id="156978"/>
    <lineage>
        <taxon>Bacteria</taxon>
        <taxon>Bacillati</taxon>
        <taxon>Actinomycetota</taxon>
        <taxon>Actinomycetes</taxon>
        <taxon>Mycobacteriales</taxon>
        <taxon>Corynebacteriaceae</taxon>
        <taxon>Corynebacterium</taxon>
    </lineage>
</organism>